<evidence type="ECO:0000256" key="1">
    <source>
        <dbReference type="SAM" id="Coils"/>
    </source>
</evidence>
<keyword evidence="4" id="KW-1185">Reference proteome</keyword>
<feature type="compositionally biased region" description="Polar residues" evidence="2">
    <location>
        <begin position="301"/>
        <end position="310"/>
    </location>
</feature>
<gene>
    <name evidence="3" type="primary">Necator_chrIV.g14266</name>
    <name evidence="3" type="ORF">RB195_000972</name>
</gene>
<organism evidence="3 4">
    <name type="scientific">Necator americanus</name>
    <name type="common">Human hookworm</name>
    <dbReference type="NCBI Taxonomy" id="51031"/>
    <lineage>
        <taxon>Eukaryota</taxon>
        <taxon>Metazoa</taxon>
        <taxon>Ecdysozoa</taxon>
        <taxon>Nematoda</taxon>
        <taxon>Chromadorea</taxon>
        <taxon>Rhabditida</taxon>
        <taxon>Rhabditina</taxon>
        <taxon>Rhabditomorpha</taxon>
        <taxon>Strongyloidea</taxon>
        <taxon>Ancylostomatidae</taxon>
        <taxon>Bunostominae</taxon>
        <taxon>Necator</taxon>
    </lineage>
</organism>
<name>A0ABR1DDG1_NECAM</name>
<proteinExistence type="predicted"/>
<feature type="compositionally biased region" description="Basic and acidic residues" evidence="2">
    <location>
        <begin position="41"/>
        <end position="56"/>
    </location>
</feature>
<reference evidence="3 4" key="1">
    <citation type="submission" date="2023-08" db="EMBL/GenBank/DDBJ databases">
        <title>A Necator americanus chromosomal reference genome.</title>
        <authorList>
            <person name="Ilik V."/>
            <person name="Petrzelkova K.J."/>
            <person name="Pardy F."/>
            <person name="Fuh T."/>
            <person name="Niatou-Singa F.S."/>
            <person name="Gouil Q."/>
            <person name="Baker L."/>
            <person name="Ritchie M.E."/>
            <person name="Jex A.R."/>
            <person name="Gazzola D."/>
            <person name="Li H."/>
            <person name="Toshio Fujiwara R."/>
            <person name="Zhan B."/>
            <person name="Aroian R.V."/>
            <person name="Pafco B."/>
            <person name="Schwarz E.M."/>
        </authorList>
    </citation>
    <scope>NUCLEOTIDE SEQUENCE [LARGE SCALE GENOMIC DNA]</scope>
    <source>
        <strain evidence="3 4">Aroian</strain>
        <tissue evidence="3">Whole animal</tissue>
    </source>
</reference>
<feature type="compositionally biased region" description="Basic and acidic residues" evidence="2">
    <location>
        <begin position="1"/>
        <end position="12"/>
    </location>
</feature>
<keyword evidence="1" id="KW-0175">Coiled coil</keyword>
<protein>
    <submittedName>
        <fullName evidence="3">Uncharacterized protein</fullName>
    </submittedName>
</protein>
<feature type="region of interest" description="Disordered" evidence="2">
    <location>
        <begin position="228"/>
        <end position="388"/>
    </location>
</feature>
<comment type="caution">
    <text evidence="3">The sequence shown here is derived from an EMBL/GenBank/DDBJ whole genome shotgun (WGS) entry which is preliminary data.</text>
</comment>
<evidence type="ECO:0000313" key="3">
    <source>
        <dbReference type="EMBL" id="KAK6748073.1"/>
    </source>
</evidence>
<feature type="coiled-coil region" evidence="1">
    <location>
        <begin position="102"/>
        <end position="155"/>
    </location>
</feature>
<feature type="region of interest" description="Disordered" evidence="2">
    <location>
        <begin position="1"/>
        <end position="87"/>
    </location>
</feature>
<evidence type="ECO:0000256" key="2">
    <source>
        <dbReference type="SAM" id="MobiDB-lite"/>
    </source>
</evidence>
<dbReference type="EMBL" id="JAVFWL010000004">
    <property type="protein sequence ID" value="KAK6748073.1"/>
    <property type="molecule type" value="Genomic_DNA"/>
</dbReference>
<evidence type="ECO:0000313" key="4">
    <source>
        <dbReference type="Proteomes" id="UP001303046"/>
    </source>
</evidence>
<sequence>MSEMSDKLETPQRRGNPQMSRLKALKKKKTKKTTPRSKRKSPGEKKVIVTSKDKKGNGKIGSELAVSLSNSEEQEDKKQSNAENASDMNIANKPFIWKDNRENELEIRLEKLNKILSEIKEEKIQKIRESVSKWEAKYERRLMDLELSMLNFEKRCRYDKAELNEQISRVEEMSDMNTVMRQRIEKRLIAHGVATQSEHTKQKILTVTLNMLRGILYYAAQIRDAFTPRNPNFVKTDDDSSTMSSIQPKEGNLTSGAVAVPREDSSTSSTPRKEKEDLSTLWPVEKPSEEGLNVAAAANKKQCTSITRTTTKSKENDLSSSPATDPKEYSQVAITRSKSSDDVSLLNTDSKRKEDASTTGTSSMKERHALSPNITLTPKDSSVKTAKE</sequence>
<feature type="compositionally biased region" description="Basic residues" evidence="2">
    <location>
        <begin position="23"/>
        <end position="40"/>
    </location>
</feature>
<accession>A0ABR1DDG1</accession>
<feature type="compositionally biased region" description="Basic and acidic residues" evidence="2">
    <location>
        <begin position="261"/>
        <end position="278"/>
    </location>
</feature>
<dbReference type="Proteomes" id="UP001303046">
    <property type="component" value="Unassembled WGS sequence"/>
</dbReference>
<feature type="compositionally biased region" description="Polar residues" evidence="2">
    <location>
        <begin position="241"/>
        <end position="255"/>
    </location>
</feature>